<dbReference type="STRING" id="282301.A0A267DM40"/>
<feature type="transmembrane region" description="Helical" evidence="11">
    <location>
        <begin position="1243"/>
        <end position="1264"/>
    </location>
</feature>
<dbReference type="EMBL" id="NIVC01003832">
    <property type="protein sequence ID" value="PAA49609.1"/>
    <property type="molecule type" value="Genomic_DNA"/>
</dbReference>
<feature type="transmembrane region" description="Helical" evidence="11">
    <location>
        <begin position="1521"/>
        <end position="1541"/>
    </location>
</feature>
<feature type="transmembrane region" description="Helical" evidence="11">
    <location>
        <begin position="1791"/>
        <end position="1810"/>
    </location>
</feature>
<accession>A0A267DM40</accession>
<feature type="transmembrane region" description="Helical" evidence="11">
    <location>
        <begin position="1432"/>
        <end position="1452"/>
    </location>
</feature>
<feature type="transmembrane region" description="Helical" evidence="11">
    <location>
        <begin position="1830"/>
        <end position="1852"/>
    </location>
</feature>
<dbReference type="Gene3D" id="1.10.287.70">
    <property type="match status" value="1"/>
</dbReference>
<evidence type="ECO:0000256" key="9">
    <source>
        <dbReference type="PROSITE-ProRule" id="PRU00152"/>
    </source>
</evidence>
<dbReference type="InterPro" id="IPR003915">
    <property type="entry name" value="PKD_2"/>
</dbReference>
<comment type="caution">
    <text evidence="13">The sequence shown here is derived from an EMBL/GenBank/DDBJ whole genome shotgun (WGS) entry which is preliminary data.</text>
</comment>
<feature type="transmembrane region" description="Helical" evidence="11">
    <location>
        <begin position="1388"/>
        <end position="1412"/>
    </location>
</feature>
<dbReference type="Gene3D" id="2.60.60.20">
    <property type="entry name" value="PLAT/LH2 domain"/>
    <property type="match status" value="1"/>
</dbReference>
<dbReference type="GO" id="GO:0050982">
    <property type="term" value="P:detection of mechanical stimulus"/>
    <property type="evidence" value="ECO:0007669"/>
    <property type="project" value="TreeGrafter"/>
</dbReference>
<dbReference type="InterPro" id="IPR042060">
    <property type="entry name" value="PLAT_polycystin1"/>
</dbReference>
<evidence type="ECO:0000259" key="12">
    <source>
        <dbReference type="PROSITE" id="PS50095"/>
    </source>
</evidence>
<keyword evidence="6 11" id="KW-0472">Membrane</keyword>
<feature type="region of interest" description="Disordered" evidence="10">
    <location>
        <begin position="353"/>
        <end position="416"/>
    </location>
</feature>
<evidence type="ECO:0000256" key="10">
    <source>
        <dbReference type="SAM" id="MobiDB-lite"/>
    </source>
</evidence>
<organism evidence="13 14">
    <name type="scientific">Macrostomum lignano</name>
    <dbReference type="NCBI Taxonomy" id="282301"/>
    <lineage>
        <taxon>Eukaryota</taxon>
        <taxon>Metazoa</taxon>
        <taxon>Spiralia</taxon>
        <taxon>Lophotrochozoa</taxon>
        <taxon>Platyhelminthes</taxon>
        <taxon>Rhabditophora</taxon>
        <taxon>Macrostomorpha</taxon>
        <taxon>Macrostomida</taxon>
        <taxon>Macrostomidae</taxon>
        <taxon>Macrostomum</taxon>
    </lineage>
</organism>
<comment type="subcellular location">
    <subcellularLocation>
        <location evidence="1">Membrane</location>
        <topology evidence="1">Multi-pass membrane protein</topology>
    </subcellularLocation>
</comment>
<dbReference type="Pfam" id="PF01477">
    <property type="entry name" value="PLAT"/>
    <property type="match status" value="1"/>
</dbReference>
<proteinExistence type="inferred from homology"/>
<evidence type="ECO:0000256" key="2">
    <source>
        <dbReference type="ARBA" id="ARBA00007200"/>
    </source>
</evidence>
<dbReference type="GO" id="GO:0016020">
    <property type="term" value="C:membrane"/>
    <property type="evidence" value="ECO:0007669"/>
    <property type="project" value="UniProtKB-SubCell"/>
</dbReference>
<dbReference type="PRINTS" id="PR01433">
    <property type="entry name" value="POLYCYSTIN2"/>
</dbReference>
<feature type="transmembrane region" description="Helical" evidence="11">
    <location>
        <begin position="1978"/>
        <end position="2003"/>
    </location>
</feature>
<feature type="transmembrane region" description="Helical" evidence="11">
    <location>
        <begin position="1879"/>
        <end position="1899"/>
    </location>
</feature>
<keyword evidence="4" id="KW-0732">Signal</keyword>
<feature type="transmembrane region" description="Helical" evidence="11">
    <location>
        <begin position="1919"/>
        <end position="1941"/>
    </location>
</feature>
<evidence type="ECO:0000256" key="4">
    <source>
        <dbReference type="ARBA" id="ARBA00022729"/>
    </source>
</evidence>
<dbReference type="GO" id="GO:0005509">
    <property type="term" value="F:calcium ion binding"/>
    <property type="evidence" value="ECO:0007669"/>
    <property type="project" value="InterPro"/>
</dbReference>
<dbReference type="PANTHER" id="PTHR10877">
    <property type="entry name" value="POLYCYSTIN FAMILY MEMBER"/>
    <property type="match status" value="1"/>
</dbReference>
<sequence>MDGEVLRLNTNYMFELDDHVLLMVVRDAAHPDVPPVMSRITLGLTRGPSPMIGVQCVSNCMARNFSNSCNADAIMVNQDIPLKFQSFISNYVPSVKYHFRWQLSRLDTPFGTCPTELSSANITAYLDSLEADGSLARWNIVGGRDYTQTGIESSGMSLICKGFFQPISGYYILRIKSWRGNSSENYGYQVVYLAINDVPNVASLAVTVTPSQGVSVLDKFQIECTGASDSDEPLTYTIGYSQLPSPTSMQQCSPIAISESACRLPSKKALPPGLMFIGHRLSICILVTDANQASSFATFQSVIVTPGGISSLNDLNNEITEIESSTALGNINQLTGAVLPILAVLNTDAANEATTRAASSTSTSETTATTITGDSTASTASSTVSTATTTATTASTSASNSTSSATTAPSTTSGITSAERMALRNKILDYITTTVENMLKTLPAIVQLNNIIQATAMYNYATSVPTELTPQGIERSSKGLSLVSQSLQSAVKEEIVTFDSVKATTIDFMRAARNVLQPTVENLKDISFSEQFNQSSTDTKKQLSKPALDIMQSIEDCGKAVAKKIVTRDADTVMQADGLVLNIRRNQSKDMEKLKVAIRDESSSDCSYFRLGNNANSQGDSFFSEPDPTFPGRTRPSQTVVTTVIKSDLNAYQLATPEEASPSYSYSMSMMNENALEFAVTDLDDQSWVEMRLLRNVSASKLTDVYLTTRPRSDRMGKHVITISKGSSLFVKVERYINYRSLASSDSLPTEDFEILVFLRKDGTPSERNYDHLCQLPLLRPRVACGPPSQVVDKTLDSNYTIGLCNCTKAADGSYTNCLYAGEPNGLSLQSEAGWELAHCQCLENRCFRQGACAAAQDLLPDPWTCFFPSDSLGTRGAKQKWRFGVRMLKIPASGREKFSDTSIGNPTGRLNIDRSLYIEAEVKLSSYLSACNYVNLKDFQLENTGLYEGRCSTPTMLHCYSRHLTSFMANFYVPPIEFDAADSSWLRLDTNPIAFALCIAVVCLYLIVIVWARRKDERDLIQVGIVPLIDNYPADPYRYELTFWTGNQRGAGTTANVCFILTGESCESGRRPLNTPIRPVLSKGSVDTFHMTTPHSLGRLSHLRIWHDNSGSDPCWYLSRAMIVDQQTGEKYHFICNRWLSCAEDDGMVERVFPVASEEELRAFNVVFWSKAHVGMRDGHLWLSVVTRPARSRFTRVQRATACLVLLMSTMMANMMYFDQTKHVESPRIVEIGTVKLTLNSLYVATVSTLVILPINLLIIVLFKYRRVRHYAAGKSEGGSKPGAADAREASNRRQSLRRELLLALYSEFNTGDDYWQPEVTPPPTDPTKPLTPASALSAGQSAATPQQLELVDLAESQQQPEQPEQPASCCRRLASAVWPLPWWSHYVGYVLSFASVAACVYLMVEFGGVLGEKKTAEWLAAMAVTVLESVLLVQPIKIALVILFYALIFGKVSEDEDEMMQELEKRGVPKIHEVLPLRDASNLQAMRQFLRSLAVPTAPKPHVLQQMRKLRLREKQLDAMIRDAIFYLIFLTILVLTAYTNTDSRAYLQNSSLQGMLLEASHLAESRLSKGAIYSIDQVKTAPDFWQYLNNTVVPALYPMACYNGKACGMLASNLVGDFADYLVRQPRLRQLRLKPEAACRVAGVFADSVPPCIEDYELVYDDERAYLPGWLLRNGSAGPAYSEWSYTSALDSLGVPLAGLLATYSGGGYSAYLGDSRSSASGAIKNLSSLHWLDRLSRGVVLELLLYNPASNLYTYASLLFEAYRGGGFVANPSIRTIRLDRYSGPEALLYALLDLASLLLVIAFIVREARALWRKRWAYFQDQFKCLDICLLLFCTAEVVLYLVKIAVQQALASFMQANSDKFIDFQWLIVYDEINQVFIGIIVFLFTIRFLRLLNFNRRGVLLLEVLKTATKPLLTFGLMAGLLFVAFVLAGHLLFACSIREFRSFTAAAEALSILATNSMEFKSLFSDGGGLAMLFFFAFMLFVCLTLLNVFVAVMINSLRCVRQNWLADPEKYELVEHFASRIRWLLGCSVRHGHLRHIDADYHYRKGSEQVEEDFEELNLRILQLEVILGTANAQWRHRTEDDADPRRKIYM</sequence>
<dbReference type="Pfam" id="PF08016">
    <property type="entry name" value="PKD_channel"/>
    <property type="match status" value="1"/>
</dbReference>
<evidence type="ECO:0000313" key="13">
    <source>
        <dbReference type="EMBL" id="PAA49609.1"/>
    </source>
</evidence>
<evidence type="ECO:0000256" key="8">
    <source>
        <dbReference type="PIRSR" id="PIRSR603915-2"/>
    </source>
</evidence>
<evidence type="ECO:0000256" key="3">
    <source>
        <dbReference type="ARBA" id="ARBA00022692"/>
    </source>
</evidence>
<dbReference type="Pfam" id="PF20519">
    <property type="entry name" value="Polycystin_dom"/>
    <property type="match status" value="1"/>
</dbReference>
<dbReference type="InterPro" id="IPR001024">
    <property type="entry name" value="PLAT/LH2_dom"/>
</dbReference>
<feature type="domain" description="PLAT" evidence="12">
    <location>
        <begin position="1038"/>
        <end position="1155"/>
    </location>
</feature>
<keyword evidence="3 11" id="KW-0812">Transmembrane</keyword>
<dbReference type="InterPro" id="IPR013122">
    <property type="entry name" value="PKD1_2_channel"/>
</dbReference>
<dbReference type="SMART" id="SM00308">
    <property type="entry name" value="LH2"/>
    <property type="match status" value="1"/>
</dbReference>
<feature type="transmembrane region" description="Helical" evidence="11">
    <location>
        <begin position="994"/>
        <end position="1013"/>
    </location>
</feature>
<dbReference type="CDD" id="cd01752">
    <property type="entry name" value="PLAT_polycystin"/>
    <property type="match status" value="1"/>
</dbReference>
<dbReference type="InterPro" id="IPR046791">
    <property type="entry name" value="Polycystin_dom"/>
</dbReference>
<dbReference type="InterPro" id="IPR036392">
    <property type="entry name" value="PLAT/LH2_dom_sf"/>
</dbReference>
<evidence type="ECO:0000256" key="6">
    <source>
        <dbReference type="ARBA" id="ARBA00023136"/>
    </source>
</evidence>
<comment type="similarity">
    <text evidence="2">Belongs to the polycystin family.</text>
</comment>
<evidence type="ECO:0000256" key="11">
    <source>
        <dbReference type="SAM" id="Phobius"/>
    </source>
</evidence>
<evidence type="ECO:0000256" key="5">
    <source>
        <dbReference type="ARBA" id="ARBA00022989"/>
    </source>
</evidence>
<keyword evidence="14" id="KW-1185">Reference proteome</keyword>
<reference evidence="13 14" key="1">
    <citation type="submission" date="2017-06" db="EMBL/GenBank/DDBJ databases">
        <title>A platform for efficient transgenesis in Macrostomum lignano, a flatworm model organism for stem cell research.</title>
        <authorList>
            <person name="Berezikov E."/>
        </authorList>
    </citation>
    <scope>NUCLEOTIDE SEQUENCE [LARGE SCALE GENOMIC DNA]</scope>
    <source>
        <strain evidence="13">DV1</strain>
        <tissue evidence="13">Whole organism</tissue>
    </source>
</reference>
<dbReference type="OrthoDB" id="444119at2759"/>
<dbReference type="PROSITE" id="PS50095">
    <property type="entry name" value="PLAT"/>
    <property type="match status" value="1"/>
</dbReference>
<dbReference type="InterPro" id="IPR002859">
    <property type="entry name" value="PKD/REJ-like"/>
</dbReference>
<dbReference type="InterPro" id="IPR051223">
    <property type="entry name" value="Polycystin"/>
</dbReference>
<dbReference type="SUPFAM" id="SSF49723">
    <property type="entry name" value="Lipase/lipooxygenase domain (PLAT/LH2 domain)"/>
    <property type="match status" value="1"/>
</dbReference>
<feature type="disulfide bond" evidence="8">
    <location>
        <begin position="1642"/>
        <end position="1655"/>
    </location>
</feature>
<dbReference type="PANTHER" id="PTHR10877:SF150">
    <property type="entry name" value="REJ DOMAIN-CONTAINING PROTEIN"/>
    <property type="match status" value="1"/>
</dbReference>
<evidence type="ECO:0000313" key="14">
    <source>
        <dbReference type="Proteomes" id="UP000215902"/>
    </source>
</evidence>
<dbReference type="Proteomes" id="UP000215902">
    <property type="component" value="Unassembled WGS sequence"/>
</dbReference>
<comment type="caution">
    <text evidence="9">Lacks conserved residue(s) required for the propagation of feature annotation.</text>
</comment>
<evidence type="ECO:0000256" key="7">
    <source>
        <dbReference type="ARBA" id="ARBA00023180"/>
    </source>
</evidence>
<feature type="region of interest" description="Disordered" evidence="10">
    <location>
        <begin position="1315"/>
        <end position="1338"/>
    </location>
</feature>
<dbReference type="GO" id="GO:0005262">
    <property type="term" value="F:calcium channel activity"/>
    <property type="evidence" value="ECO:0007669"/>
    <property type="project" value="TreeGrafter"/>
</dbReference>
<name>A0A267DM40_9PLAT</name>
<evidence type="ECO:0000256" key="1">
    <source>
        <dbReference type="ARBA" id="ARBA00004141"/>
    </source>
</evidence>
<feature type="transmembrane region" description="Helical" evidence="11">
    <location>
        <begin position="1201"/>
        <end position="1219"/>
    </location>
</feature>
<dbReference type="Pfam" id="PF02010">
    <property type="entry name" value="REJ"/>
    <property type="match status" value="1"/>
</dbReference>
<keyword evidence="7" id="KW-0325">Glycoprotein</keyword>
<keyword evidence="5 11" id="KW-1133">Transmembrane helix</keyword>
<protein>
    <recommendedName>
        <fullName evidence="12">PLAT domain-containing protein</fullName>
    </recommendedName>
</protein>
<gene>
    <name evidence="13" type="ORF">BOX15_Mlig033034g1</name>
</gene>